<dbReference type="EMBL" id="JASSZA010000014">
    <property type="protein sequence ID" value="KAK2094087.1"/>
    <property type="molecule type" value="Genomic_DNA"/>
</dbReference>
<accession>A0ABQ9UCT3</accession>
<comment type="caution">
    <text evidence="1">The sequence shown here is derived from an EMBL/GenBank/DDBJ whole genome shotgun (WGS) entry which is preliminary data.</text>
</comment>
<organism evidence="1 2">
    <name type="scientific">Saguinus oedipus</name>
    <name type="common">Cotton-top tamarin</name>
    <name type="synonym">Oedipomidas oedipus</name>
    <dbReference type="NCBI Taxonomy" id="9490"/>
    <lineage>
        <taxon>Eukaryota</taxon>
        <taxon>Metazoa</taxon>
        <taxon>Chordata</taxon>
        <taxon>Craniata</taxon>
        <taxon>Vertebrata</taxon>
        <taxon>Euteleostomi</taxon>
        <taxon>Mammalia</taxon>
        <taxon>Eutheria</taxon>
        <taxon>Euarchontoglires</taxon>
        <taxon>Primates</taxon>
        <taxon>Haplorrhini</taxon>
        <taxon>Platyrrhini</taxon>
        <taxon>Cebidae</taxon>
        <taxon>Callitrichinae</taxon>
        <taxon>Saguinus</taxon>
    </lineage>
</organism>
<protein>
    <submittedName>
        <fullName evidence="1">Uncharacterized protein</fullName>
    </submittedName>
</protein>
<evidence type="ECO:0000313" key="2">
    <source>
        <dbReference type="Proteomes" id="UP001266305"/>
    </source>
</evidence>
<evidence type="ECO:0000313" key="1">
    <source>
        <dbReference type="EMBL" id="KAK2094087.1"/>
    </source>
</evidence>
<gene>
    <name evidence="1" type="ORF">P7K49_027825</name>
</gene>
<proteinExistence type="predicted"/>
<keyword evidence="2" id="KW-1185">Reference proteome</keyword>
<feature type="non-terminal residue" evidence="1">
    <location>
        <position position="1"/>
    </location>
</feature>
<name>A0ABQ9UCT3_SAGOE</name>
<dbReference type="Proteomes" id="UP001266305">
    <property type="component" value="Unassembled WGS sequence"/>
</dbReference>
<sequence length="102" mass="10807">WTDVVTHLASLNLGASSASPSDGRGRGHRLCLFLPTEAPPRASASGTRNSRGWRGGAYYAGALCDCRDPAATLPRGSMLANQRGEGRGFPAARREAVAHFRQ</sequence>
<reference evidence="1 2" key="1">
    <citation type="submission" date="2023-05" db="EMBL/GenBank/DDBJ databases">
        <title>B98-5 Cell Line De Novo Hybrid Assembly: An Optical Mapping Approach.</title>
        <authorList>
            <person name="Kananen K."/>
            <person name="Auerbach J.A."/>
            <person name="Kautto E."/>
            <person name="Blachly J.S."/>
        </authorList>
    </citation>
    <scope>NUCLEOTIDE SEQUENCE [LARGE SCALE GENOMIC DNA]</scope>
    <source>
        <strain evidence="1">B95-8</strain>
        <tissue evidence="1">Cell line</tissue>
    </source>
</reference>